<dbReference type="Pfam" id="PF01557">
    <property type="entry name" value="FAA_hydrolase"/>
    <property type="match status" value="1"/>
</dbReference>
<dbReference type="PANTHER" id="PTHR30143:SF0">
    <property type="entry name" value="2-KETO-4-PENTENOATE HYDRATASE"/>
    <property type="match status" value="1"/>
</dbReference>
<dbReference type="Proteomes" id="UP001519271">
    <property type="component" value="Unassembled WGS sequence"/>
</dbReference>
<dbReference type="SUPFAM" id="SSF56529">
    <property type="entry name" value="FAH"/>
    <property type="match status" value="1"/>
</dbReference>
<keyword evidence="4" id="KW-1185">Reference proteome</keyword>
<gene>
    <name evidence="3" type="ORF">J2Z34_001132</name>
</gene>
<proteinExistence type="predicted"/>
<evidence type="ECO:0000313" key="4">
    <source>
        <dbReference type="Proteomes" id="UP001519271"/>
    </source>
</evidence>
<evidence type="ECO:0000313" key="3">
    <source>
        <dbReference type="EMBL" id="MBP1918655.1"/>
    </source>
</evidence>
<comment type="caution">
    <text evidence="3">The sequence shown here is derived from an EMBL/GenBank/DDBJ whole genome shotgun (WGS) entry which is preliminary data.</text>
</comment>
<dbReference type="InterPro" id="IPR011234">
    <property type="entry name" value="Fumarylacetoacetase-like_C"/>
</dbReference>
<accession>A0ABS4G286</accession>
<dbReference type="GO" id="GO:0008684">
    <property type="term" value="F:2-oxopent-4-enoate hydratase activity"/>
    <property type="evidence" value="ECO:0007669"/>
    <property type="project" value="UniProtKB-EC"/>
</dbReference>
<reference evidence="3 4" key="1">
    <citation type="submission" date="2021-03" db="EMBL/GenBank/DDBJ databases">
        <title>Genomic Encyclopedia of Type Strains, Phase IV (KMG-IV): sequencing the most valuable type-strain genomes for metagenomic binning, comparative biology and taxonomic classification.</title>
        <authorList>
            <person name="Goeker M."/>
        </authorList>
    </citation>
    <scope>NUCLEOTIDE SEQUENCE [LARGE SCALE GENOMIC DNA]</scope>
    <source>
        <strain evidence="3 4">DSM 6139</strain>
    </source>
</reference>
<evidence type="ECO:0000259" key="2">
    <source>
        <dbReference type="Pfam" id="PF01557"/>
    </source>
</evidence>
<dbReference type="InterPro" id="IPR036663">
    <property type="entry name" value="Fumarylacetoacetase_C_sf"/>
</dbReference>
<evidence type="ECO:0000256" key="1">
    <source>
        <dbReference type="ARBA" id="ARBA00023239"/>
    </source>
</evidence>
<keyword evidence="1 3" id="KW-0456">Lyase</keyword>
<sequence length="262" mass="28602">MPITKEYTYEELANLLKQAERTCIPVSAISKENPEIEISDAYAIQLLNIRKEVVDGKKITGKKIGLTSLAMQNLLGVNRPDFGHLLDTMEVKDEIVDRRKLLQPKVEGELAFVLKKDLAGPGVTSKDVIDATDYVVPSIEIVDSRIANWKINIIDTVADNASSGMYVVGKERIDPLKTDLLSIRMKLFKNGEYINEGIGSDVLGDPATAVAWLANTLSEFGVSLKKGEIVLSGAFSAALAAEAGDEFTAVYENIGEVKVKFI</sequence>
<dbReference type="PANTHER" id="PTHR30143">
    <property type="entry name" value="ACID HYDRATASE"/>
    <property type="match status" value="1"/>
</dbReference>
<feature type="domain" description="Fumarylacetoacetase-like C-terminal" evidence="2">
    <location>
        <begin position="93"/>
        <end position="259"/>
    </location>
</feature>
<name>A0ABS4G286_9CLOT</name>
<dbReference type="RefSeq" id="WP_209458884.1">
    <property type="nucleotide sequence ID" value="NZ_JAGGKC010000007.1"/>
</dbReference>
<dbReference type="EC" id="4.2.1.80" evidence="3"/>
<dbReference type="Gene3D" id="3.90.850.10">
    <property type="entry name" value="Fumarylacetoacetase-like, C-terminal domain"/>
    <property type="match status" value="1"/>
</dbReference>
<protein>
    <submittedName>
        <fullName evidence="3">2-keto-4-pentenoate hydratase</fullName>
        <ecNumber evidence="3">4.2.1.80</ecNumber>
    </submittedName>
</protein>
<dbReference type="EMBL" id="JAGGKC010000007">
    <property type="protein sequence ID" value="MBP1918655.1"/>
    <property type="molecule type" value="Genomic_DNA"/>
</dbReference>
<organism evidence="3 4">
    <name type="scientific">Youngiibacter multivorans</name>
    <dbReference type="NCBI Taxonomy" id="937251"/>
    <lineage>
        <taxon>Bacteria</taxon>
        <taxon>Bacillati</taxon>
        <taxon>Bacillota</taxon>
        <taxon>Clostridia</taxon>
        <taxon>Eubacteriales</taxon>
        <taxon>Clostridiaceae</taxon>
        <taxon>Youngiibacter</taxon>
    </lineage>
</organism>
<dbReference type="InterPro" id="IPR050772">
    <property type="entry name" value="Hydratase-Decarb/MhpD_sf"/>
</dbReference>